<dbReference type="PROSITE" id="PS50052">
    <property type="entry name" value="GUANYLATE_KINASE_2"/>
    <property type="match status" value="1"/>
</dbReference>
<dbReference type="FunFam" id="3.30.63.10:FF:000002">
    <property type="entry name" value="Guanylate kinase 1"/>
    <property type="match status" value="1"/>
</dbReference>
<name>A0A0B5FTC2_9BACT</name>
<evidence type="ECO:0000256" key="1">
    <source>
        <dbReference type="ARBA" id="ARBA00005790"/>
    </source>
</evidence>
<gene>
    <name evidence="9" type="primary">gmk</name>
    <name evidence="11" type="ORF">GSUB_10315</name>
</gene>
<dbReference type="InterPro" id="IPR027417">
    <property type="entry name" value="P-loop_NTPase"/>
</dbReference>
<reference evidence="11 12" key="1">
    <citation type="journal article" date="2015" name="Genome Announc.">
        <title>Genomes of Geoalkalibacter ferrihydriticus Z-0531T and Geoalkalibacter subterraneus Red1T, Two Haloalkaliphilic Metal-Reducing Deltaproteobacteria.</title>
        <authorList>
            <person name="Badalamenti J.P."/>
            <person name="Krajmalnik-Brown R."/>
            <person name="Torres C.I."/>
            <person name="Bond D.R."/>
        </authorList>
    </citation>
    <scope>NUCLEOTIDE SEQUENCE [LARGE SCALE GENOMIC DNA]</scope>
    <source>
        <strain evidence="11 12">Red1</strain>
    </source>
</reference>
<evidence type="ECO:0000256" key="6">
    <source>
        <dbReference type="ARBA" id="ARBA00022777"/>
    </source>
</evidence>
<keyword evidence="12" id="KW-1185">Reference proteome</keyword>
<dbReference type="AlphaFoldDB" id="A0A0B5FTC2"/>
<evidence type="ECO:0000259" key="10">
    <source>
        <dbReference type="PROSITE" id="PS50052"/>
    </source>
</evidence>
<dbReference type="PANTHER" id="PTHR23117:SF13">
    <property type="entry name" value="GUANYLATE KINASE"/>
    <property type="match status" value="1"/>
</dbReference>
<keyword evidence="6 9" id="KW-0418">Kinase</keyword>
<dbReference type="InterPro" id="IPR020590">
    <property type="entry name" value="Guanylate_kinase_CS"/>
</dbReference>
<accession>A0A0B5FTC2</accession>
<dbReference type="GO" id="GO:0004385">
    <property type="term" value="F:GMP kinase activity"/>
    <property type="evidence" value="ECO:0007669"/>
    <property type="project" value="UniProtKB-UniRule"/>
</dbReference>
<dbReference type="GO" id="GO:0005524">
    <property type="term" value="F:ATP binding"/>
    <property type="evidence" value="ECO:0007669"/>
    <property type="project" value="UniProtKB-UniRule"/>
</dbReference>
<dbReference type="OrthoDB" id="9808150at2"/>
<evidence type="ECO:0000256" key="4">
    <source>
        <dbReference type="ARBA" id="ARBA00022679"/>
    </source>
</evidence>
<proteinExistence type="inferred from homology"/>
<dbReference type="EC" id="2.7.4.8" evidence="2 9"/>
<dbReference type="PROSITE" id="PS00856">
    <property type="entry name" value="GUANYLATE_KINASE_1"/>
    <property type="match status" value="1"/>
</dbReference>
<keyword evidence="7 9" id="KW-0067">ATP-binding</keyword>
<feature type="domain" description="Guanylate kinase-like" evidence="10">
    <location>
        <begin position="12"/>
        <end position="190"/>
    </location>
</feature>
<dbReference type="Gene3D" id="3.40.50.300">
    <property type="entry name" value="P-loop containing nucleotide triphosphate hydrolases"/>
    <property type="match status" value="1"/>
</dbReference>
<dbReference type="HOGENOM" id="CLU_001715_1_2_7"/>
<feature type="binding site" evidence="9">
    <location>
        <begin position="19"/>
        <end position="26"/>
    </location>
    <ligand>
        <name>ATP</name>
        <dbReference type="ChEBI" id="CHEBI:30616"/>
    </ligand>
</feature>
<dbReference type="GO" id="GO:0005829">
    <property type="term" value="C:cytosol"/>
    <property type="evidence" value="ECO:0007669"/>
    <property type="project" value="TreeGrafter"/>
</dbReference>
<dbReference type="EMBL" id="CP010311">
    <property type="protein sequence ID" value="AJF06871.1"/>
    <property type="molecule type" value="Genomic_DNA"/>
</dbReference>
<comment type="catalytic activity">
    <reaction evidence="9">
        <text>GMP + ATP = GDP + ADP</text>
        <dbReference type="Rhea" id="RHEA:20780"/>
        <dbReference type="ChEBI" id="CHEBI:30616"/>
        <dbReference type="ChEBI" id="CHEBI:58115"/>
        <dbReference type="ChEBI" id="CHEBI:58189"/>
        <dbReference type="ChEBI" id="CHEBI:456216"/>
        <dbReference type="EC" id="2.7.4.8"/>
    </reaction>
</comment>
<protein>
    <recommendedName>
        <fullName evidence="3 9">Guanylate kinase</fullName>
        <ecNumber evidence="2 9">2.7.4.8</ecNumber>
    </recommendedName>
    <alternativeName>
        <fullName evidence="8 9">GMP kinase</fullName>
    </alternativeName>
</protein>
<dbReference type="HAMAP" id="MF_00328">
    <property type="entry name" value="Guanylate_kinase"/>
    <property type="match status" value="1"/>
</dbReference>
<dbReference type="Proteomes" id="UP000035036">
    <property type="component" value="Chromosome"/>
</dbReference>
<evidence type="ECO:0000256" key="7">
    <source>
        <dbReference type="ARBA" id="ARBA00022840"/>
    </source>
</evidence>
<dbReference type="Pfam" id="PF00625">
    <property type="entry name" value="Guanylate_kin"/>
    <property type="match status" value="1"/>
</dbReference>
<evidence type="ECO:0000256" key="2">
    <source>
        <dbReference type="ARBA" id="ARBA00012961"/>
    </source>
</evidence>
<evidence type="ECO:0000313" key="11">
    <source>
        <dbReference type="EMBL" id="AJF06871.1"/>
    </source>
</evidence>
<dbReference type="InterPro" id="IPR008145">
    <property type="entry name" value="GK/Ca_channel_bsu"/>
</dbReference>
<keyword evidence="5 9" id="KW-0547">Nucleotide-binding</keyword>
<keyword evidence="4 9" id="KW-0808">Transferase</keyword>
<dbReference type="SMART" id="SM00072">
    <property type="entry name" value="GuKc"/>
    <property type="match status" value="1"/>
</dbReference>
<evidence type="ECO:0000256" key="5">
    <source>
        <dbReference type="ARBA" id="ARBA00022741"/>
    </source>
</evidence>
<keyword evidence="9" id="KW-0963">Cytoplasm</keyword>
<dbReference type="Gene3D" id="3.30.63.10">
    <property type="entry name" value="Guanylate Kinase phosphate binding domain"/>
    <property type="match status" value="1"/>
</dbReference>
<dbReference type="PANTHER" id="PTHR23117">
    <property type="entry name" value="GUANYLATE KINASE-RELATED"/>
    <property type="match status" value="1"/>
</dbReference>
<dbReference type="InterPro" id="IPR017665">
    <property type="entry name" value="Guanylate_kinase"/>
</dbReference>
<dbReference type="SUPFAM" id="SSF52540">
    <property type="entry name" value="P-loop containing nucleoside triphosphate hydrolases"/>
    <property type="match status" value="1"/>
</dbReference>
<evidence type="ECO:0000256" key="3">
    <source>
        <dbReference type="ARBA" id="ARBA00016296"/>
    </source>
</evidence>
<organism evidence="11 12">
    <name type="scientific">Geoalkalibacter subterraneus</name>
    <dbReference type="NCBI Taxonomy" id="483547"/>
    <lineage>
        <taxon>Bacteria</taxon>
        <taxon>Pseudomonadati</taxon>
        <taxon>Thermodesulfobacteriota</taxon>
        <taxon>Desulfuromonadia</taxon>
        <taxon>Desulfuromonadales</taxon>
        <taxon>Geoalkalibacteraceae</taxon>
        <taxon>Geoalkalibacter</taxon>
    </lineage>
</organism>
<dbReference type="CDD" id="cd00071">
    <property type="entry name" value="GMPK"/>
    <property type="match status" value="1"/>
</dbReference>
<dbReference type="KEGG" id="gsb:GSUB_10315"/>
<comment type="similarity">
    <text evidence="1 9">Belongs to the guanylate kinase family.</text>
</comment>
<dbReference type="NCBIfam" id="TIGR03263">
    <property type="entry name" value="guanyl_kin"/>
    <property type="match status" value="1"/>
</dbReference>
<evidence type="ECO:0000256" key="9">
    <source>
        <dbReference type="HAMAP-Rule" id="MF_00328"/>
    </source>
</evidence>
<dbReference type="InterPro" id="IPR008144">
    <property type="entry name" value="Guanylate_kin-like_dom"/>
</dbReference>
<comment type="function">
    <text evidence="9">Essential for recycling GMP and indirectly, cGMP.</text>
</comment>
<dbReference type="RefSeq" id="WP_040200681.1">
    <property type="nucleotide sequence ID" value="NZ_CP010311.1"/>
</dbReference>
<comment type="subcellular location">
    <subcellularLocation>
        <location evidence="9">Cytoplasm</location>
    </subcellularLocation>
</comment>
<sequence length="211" mass="23805">MSSSQTKSRPKGGLFIVSAPSGAGKTSLCNRLVDFFPHLRHSVSFTTRAQRAGEEDGVDYFFITPESFKEMVEQGAFAEWAEVHGNRYGTAIETLEHWREQGCDVLLDIDIQGAAQLRKAYGEGVFIFILPPDLKELRKRLENRQTDDAEVIERRMKNARDEIRESVNYDYVVVNDDFDIALDALKSIVIAEGCRTARVLPGLTEVFDLDI</sequence>
<evidence type="ECO:0000313" key="12">
    <source>
        <dbReference type="Proteomes" id="UP000035036"/>
    </source>
</evidence>
<evidence type="ECO:0000256" key="8">
    <source>
        <dbReference type="ARBA" id="ARBA00030128"/>
    </source>
</evidence>
<dbReference type="STRING" id="483547.GSUB_10315"/>